<dbReference type="SUPFAM" id="SSF52540">
    <property type="entry name" value="P-loop containing nucleoside triphosphate hydrolases"/>
    <property type="match status" value="2"/>
</dbReference>
<dbReference type="OrthoDB" id="10254973at2759"/>
<dbReference type="OMA" id="GIRTEPF"/>
<dbReference type="VEuPathDB" id="AmoebaDB:NAEGRDRAFT_58473"/>
<dbReference type="KEGG" id="ngr:NAEGRDRAFT_58473"/>
<proteinExistence type="inferred from homology"/>
<feature type="coiled-coil region" evidence="4">
    <location>
        <begin position="365"/>
        <end position="470"/>
    </location>
</feature>
<feature type="region of interest" description="Disordered" evidence="5">
    <location>
        <begin position="1"/>
        <end position="59"/>
    </location>
</feature>
<dbReference type="InterPro" id="IPR027417">
    <property type="entry name" value="P-loop_NTPase"/>
</dbReference>
<evidence type="ECO:0000259" key="6">
    <source>
        <dbReference type="Pfam" id="PF02463"/>
    </source>
</evidence>
<dbReference type="EMBL" id="GG738878">
    <property type="protein sequence ID" value="EFC42567.1"/>
    <property type="molecule type" value="Genomic_DNA"/>
</dbReference>
<dbReference type="RefSeq" id="XP_002675311.1">
    <property type="nucleotide sequence ID" value="XM_002675265.1"/>
</dbReference>
<evidence type="ECO:0000256" key="5">
    <source>
        <dbReference type="SAM" id="MobiDB-lite"/>
    </source>
</evidence>
<dbReference type="Gene3D" id="3.40.50.300">
    <property type="entry name" value="P-loop containing nucleotide triphosphate hydrolases"/>
    <property type="match status" value="2"/>
</dbReference>
<dbReference type="PANTHER" id="PTHR45916:SF1">
    <property type="entry name" value="STRUCTURAL MAINTENANCE OF CHROMOSOMES PROTEIN 5"/>
    <property type="match status" value="1"/>
</dbReference>
<feature type="domain" description="RecF/RecN/SMC N-terminal" evidence="6">
    <location>
        <begin position="70"/>
        <end position="844"/>
    </location>
</feature>
<protein>
    <recommendedName>
        <fullName evidence="2">Structural maintenance of chromosomes protein 5</fullName>
    </recommendedName>
</protein>
<dbReference type="Proteomes" id="UP000006671">
    <property type="component" value="Unassembled WGS sequence"/>
</dbReference>
<dbReference type="eggNOG" id="KOG0979">
    <property type="taxonomic scope" value="Eukaryota"/>
</dbReference>
<dbReference type="GO" id="GO:0003697">
    <property type="term" value="F:single-stranded DNA binding"/>
    <property type="evidence" value="ECO:0007669"/>
    <property type="project" value="TreeGrafter"/>
</dbReference>
<name>D2VKA9_NAEGR</name>
<evidence type="ECO:0000256" key="3">
    <source>
        <dbReference type="ARBA" id="ARBA00023054"/>
    </source>
</evidence>
<reference evidence="7 8" key="1">
    <citation type="journal article" date="2010" name="Cell">
        <title>The genome of Naegleria gruberi illuminates early eukaryotic versatility.</title>
        <authorList>
            <person name="Fritz-Laylin L.K."/>
            <person name="Prochnik S.E."/>
            <person name="Ginger M.L."/>
            <person name="Dacks J.B."/>
            <person name="Carpenter M.L."/>
            <person name="Field M.C."/>
            <person name="Kuo A."/>
            <person name="Paredez A."/>
            <person name="Chapman J."/>
            <person name="Pham J."/>
            <person name="Shu S."/>
            <person name="Neupane R."/>
            <person name="Cipriano M."/>
            <person name="Mancuso J."/>
            <person name="Tu H."/>
            <person name="Salamov A."/>
            <person name="Lindquist E."/>
            <person name="Shapiro H."/>
            <person name="Lucas S."/>
            <person name="Grigoriev I.V."/>
            <person name="Cande W.Z."/>
            <person name="Fulton C."/>
            <person name="Rokhsar D.S."/>
            <person name="Dawson S.C."/>
        </authorList>
    </citation>
    <scope>NUCLEOTIDE SEQUENCE [LARGE SCALE GENOMIC DNA]</scope>
    <source>
        <strain evidence="7 8">NEG-M</strain>
    </source>
</reference>
<evidence type="ECO:0000256" key="4">
    <source>
        <dbReference type="SAM" id="Coils"/>
    </source>
</evidence>
<dbReference type="GeneID" id="8852206"/>
<dbReference type="FunCoup" id="D2VKA9">
    <property type="interactions" value="688"/>
</dbReference>
<evidence type="ECO:0000256" key="2">
    <source>
        <dbReference type="ARBA" id="ARBA00018687"/>
    </source>
</evidence>
<dbReference type="GO" id="GO:0030915">
    <property type="term" value="C:Smc5-Smc6 complex"/>
    <property type="evidence" value="ECO:0007669"/>
    <property type="project" value="TreeGrafter"/>
</dbReference>
<dbReference type="Pfam" id="PF02463">
    <property type="entry name" value="SMC_N"/>
    <property type="match status" value="1"/>
</dbReference>
<dbReference type="InParanoid" id="D2VKA9"/>
<comment type="similarity">
    <text evidence="1">Belongs to the SMC family. SMC5 subfamily.</text>
</comment>
<evidence type="ECO:0000313" key="7">
    <source>
        <dbReference type="EMBL" id="EFC42567.1"/>
    </source>
</evidence>
<accession>D2VKA9</accession>
<feature type="compositionally biased region" description="Low complexity" evidence="5">
    <location>
        <begin position="8"/>
        <end position="18"/>
    </location>
</feature>
<dbReference type="GO" id="GO:0005634">
    <property type="term" value="C:nucleus"/>
    <property type="evidence" value="ECO:0007669"/>
    <property type="project" value="TreeGrafter"/>
</dbReference>
<keyword evidence="3 4" id="KW-0175">Coiled coil</keyword>
<evidence type="ECO:0000256" key="1">
    <source>
        <dbReference type="ARBA" id="ARBA00010171"/>
    </source>
</evidence>
<dbReference type="InterPro" id="IPR003395">
    <property type="entry name" value="RecF/RecN/SMC_N"/>
</dbReference>
<evidence type="ECO:0000313" key="8">
    <source>
        <dbReference type="Proteomes" id="UP000006671"/>
    </source>
</evidence>
<dbReference type="STRING" id="5762.D2VKA9"/>
<feature type="coiled-coil region" evidence="4">
    <location>
        <begin position="659"/>
        <end position="720"/>
    </location>
</feature>
<sequence length="900" mass="103915">MPARKKPSSSSSQSNNNNNKRKRKDDVSSDEEESDHEELASQPLTANGTKKTKPNSICGYQLPKMRDGSIVRIKIHNFMTYDDCEFFPGPGLNLVLGPNGTGKSSIVGAICVGLAGHTKLLGRASRVSDMIKHGKSEAFVEIELKAAKKNVVIKRSFHLNKDNKESTDWRVNGTKKTGEEVRNIIEGFNIQLDNLTQFLPQEKVCEFAALDSTQRLEQTQLAVLSPEIIQHQQDLIKRQDEFKLSSNQLDTLTKQLEGLKKKNATLEKEVEKYNQRKKYLDEAELCKIKMPVLQFKNIQERGKQLKEMESKLAQEVASQQQEVGPLRDVMEELDRSIKKTDSDMRTDRNRINTNKEKISNVIQKFATSNNNIEKYSIEIEKAKQSEHAKQSKIQKLDQQIKQLETHLSKYNIPEIKGKIQEKNNEARDQDEEYRKIMDRKYELNESFKSKKEEMEECKRKIHKLDNVKEQRLRRLRENRLEQVVRVYEWYMQNRSQFLKPIYCIPLEIAPTTPLFGSFIEMHCPQYVFRSFVTQCIEDRERLQKYATENELRLSIILPDNLEYHPTRVYPTDQLKQYGFISYLDEQYTAPDAVKSCIKDLTQMDTVAVSENPNAKVSDLLMKSPIQCAFIPNQQYLMKTSTYDRSKSTRVVDVNPAQTEEELTEKIDFYLNEAEKITANASVLDEYAKRLREIEEKENQIKELENASETIAGIVEELKEKWLKPLRECVTKINDTFTEYCKHVGIAGEVTLVGDENNFKSFQIDIKVKFRDSEKLTSLSAQRQSGGERSVTTILYLLSLQQLNKSPFRVVDEINQGMDPQNERKIFYQMLDSSQGEDIPQSFLITPKLLPDLVPNNANNITVIFVFNGPANISQDEFAKFFQPFDKSMEIKGESSRKSVN</sequence>
<organism evidence="8">
    <name type="scientific">Naegleria gruberi</name>
    <name type="common">Amoeba</name>
    <dbReference type="NCBI Taxonomy" id="5762"/>
    <lineage>
        <taxon>Eukaryota</taxon>
        <taxon>Discoba</taxon>
        <taxon>Heterolobosea</taxon>
        <taxon>Tetramitia</taxon>
        <taxon>Eutetramitia</taxon>
        <taxon>Vahlkampfiidae</taxon>
        <taxon>Naegleria</taxon>
    </lineage>
</organism>
<dbReference type="GO" id="GO:0000724">
    <property type="term" value="P:double-strand break repair via homologous recombination"/>
    <property type="evidence" value="ECO:0007669"/>
    <property type="project" value="TreeGrafter"/>
</dbReference>
<feature type="coiled-coil region" evidence="4">
    <location>
        <begin position="242"/>
        <end position="283"/>
    </location>
</feature>
<dbReference type="AlphaFoldDB" id="D2VKA9"/>
<dbReference type="PANTHER" id="PTHR45916">
    <property type="entry name" value="STRUCTURAL MAINTENANCE OF CHROMOSOMES PROTEIN 5"/>
    <property type="match status" value="1"/>
</dbReference>
<keyword evidence="8" id="KW-1185">Reference proteome</keyword>
<gene>
    <name evidence="7" type="ORF">NAEGRDRAFT_58473</name>
</gene>